<feature type="transmembrane region" description="Helical" evidence="5">
    <location>
        <begin position="183"/>
        <end position="206"/>
    </location>
</feature>
<evidence type="ECO:0000256" key="2">
    <source>
        <dbReference type="ARBA" id="ARBA00022692"/>
    </source>
</evidence>
<keyword evidence="3 5" id="KW-1133">Transmembrane helix</keyword>
<dbReference type="InterPro" id="IPR036259">
    <property type="entry name" value="MFS_trans_sf"/>
</dbReference>
<protein>
    <submittedName>
        <fullName evidence="6">Uncharacterized protein</fullName>
    </submittedName>
</protein>
<feature type="transmembrane region" description="Helical" evidence="5">
    <location>
        <begin position="376"/>
        <end position="394"/>
    </location>
</feature>
<evidence type="ECO:0000256" key="5">
    <source>
        <dbReference type="SAM" id="Phobius"/>
    </source>
</evidence>
<feature type="transmembrane region" description="Helical" evidence="5">
    <location>
        <begin position="103"/>
        <end position="121"/>
    </location>
</feature>
<dbReference type="AlphaFoldDB" id="A0A0R3UK03"/>
<feature type="transmembrane region" description="Helical" evidence="5">
    <location>
        <begin position="425"/>
        <end position="443"/>
    </location>
</feature>
<dbReference type="Gene3D" id="1.20.1250.20">
    <property type="entry name" value="MFS general substrate transporter like domains"/>
    <property type="match status" value="1"/>
</dbReference>
<gene>
    <name evidence="6" type="ORF">MCOS_LOCUS7876</name>
</gene>
<dbReference type="GO" id="GO:0008521">
    <property type="term" value="F:acetyl-CoA transmembrane transporter activity"/>
    <property type="evidence" value="ECO:0007669"/>
    <property type="project" value="InterPro"/>
</dbReference>
<dbReference type="STRING" id="53468.A0A0R3UK03"/>
<dbReference type="GO" id="GO:0016020">
    <property type="term" value="C:membrane"/>
    <property type="evidence" value="ECO:0007669"/>
    <property type="project" value="UniProtKB-SubCell"/>
</dbReference>
<dbReference type="PANTHER" id="PTHR12778">
    <property type="entry name" value="SOLUTE CARRIER FAMILY 33 ACETYL-COA TRANSPORTER -RELATED"/>
    <property type="match status" value="1"/>
</dbReference>
<evidence type="ECO:0000256" key="4">
    <source>
        <dbReference type="ARBA" id="ARBA00023136"/>
    </source>
</evidence>
<reference evidence="6 7" key="1">
    <citation type="submission" date="2018-10" db="EMBL/GenBank/DDBJ databases">
        <authorList>
            <consortium name="Pathogen Informatics"/>
        </authorList>
    </citation>
    <scope>NUCLEOTIDE SEQUENCE [LARGE SCALE GENOMIC DNA]</scope>
</reference>
<evidence type="ECO:0000313" key="7">
    <source>
        <dbReference type="Proteomes" id="UP000267029"/>
    </source>
</evidence>
<dbReference type="SUPFAM" id="SSF103473">
    <property type="entry name" value="MFS general substrate transporter"/>
    <property type="match status" value="1"/>
</dbReference>
<evidence type="ECO:0000256" key="1">
    <source>
        <dbReference type="ARBA" id="ARBA00004141"/>
    </source>
</evidence>
<sequence length="667" mass="73551">MIITRRKVMSESHQVASTSTCPLEKTKKCKDLPGICLLTGLYVLQGIPLGLAASIPYLLQSDAHTANYRYQAIFSWVFWPFSLKLAWAPIVDSLYVKRFGRRKTWLIPIQYAIGIDLFVLASRVDNWLGREEGHFWGPLGVSGDVQIWGLTCAFFGLTLLAATQDIIVDGWALTMLSKENVGWASTCNSVGQTLGYILGFIVFLALESPDVCNSYLRSTPVPGKGIVSFSGFLYFCGGVFLTATTLVAIFKSEAPMEPRDQERSHSTTPTSSLSLSTENRLVEIDSLDTSPIQANDELEIALNENRVSGSRQDSGGAERERVLSLWQAYRLMLRILRLRPVLRYIVFVFLIKFVFSASDSVFGLKVLEHGVTKERLALIGSAMLPLQALLPFLITHWSNGPRPLGAYLNAAIPRLVHLRSVSLPLLKPKVVVATTSVVIVHYIDYFRTTVEPPPDSPPGTSPTYIFSASFYIVLIAHLAVYAFFSHTMFVCQMAYHAKVSDPSIGGTYMTLLNTAANLAASLPSTLMLFLVDPLTFRTCENPVEDKVISVVNHTAKVASTVQLQQLADHFIAHNATCKGLQGVEVLAQVLTNHLVPSTFQACRSVGGTCRTIVEGFYIEMGFCLVVGLVAYFTVLRRMAASLDTLPLSAYRHLGRKTSRSNCEPVNQ</sequence>
<evidence type="ECO:0000313" key="6">
    <source>
        <dbReference type="EMBL" id="VDD81873.1"/>
    </source>
</evidence>
<feature type="transmembrane region" description="Helical" evidence="5">
    <location>
        <begin position="35"/>
        <end position="58"/>
    </location>
</feature>
<comment type="subcellular location">
    <subcellularLocation>
        <location evidence="1">Membrane</location>
        <topology evidence="1">Multi-pass membrane protein</topology>
    </subcellularLocation>
</comment>
<evidence type="ECO:0000256" key="3">
    <source>
        <dbReference type="ARBA" id="ARBA00022989"/>
    </source>
</evidence>
<keyword evidence="7" id="KW-1185">Reference proteome</keyword>
<feature type="transmembrane region" description="Helical" evidence="5">
    <location>
        <begin position="70"/>
        <end position="91"/>
    </location>
</feature>
<feature type="transmembrane region" description="Helical" evidence="5">
    <location>
        <begin position="616"/>
        <end position="635"/>
    </location>
</feature>
<name>A0A0R3UK03_MESCO</name>
<keyword evidence="2 5" id="KW-0812">Transmembrane</keyword>
<feature type="transmembrane region" description="Helical" evidence="5">
    <location>
        <begin position="463"/>
        <end position="484"/>
    </location>
</feature>
<proteinExistence type="predicted"/>
<dbReference type="InterPro" id="IPR024371">
    <property type="entry name" value="AcetylCoA_trans_1-like"/>
</dbReference>
<dbReference type="EMBL" id="UXSR01005421">
    <property type="protein sequence ID" value="VDD81873.1"/>
    <property type="molecule type" value="Genomic_DNA"/>
</dbReference>
<feature type="transmembrane region" description="Helical" evidence="5">
    <location>
        <begin position="145"/>
        <end position="162"/>
    </location>
</feature>
<dbReference type="GO" id="GO:0035348">
    <property type="term" value="P:acetyl-CoA transmembrane transport"/>
    <property type="evidence" value="ECO:0007669"/>
    <property type="project" value="InterPro"/>
</dbReference>
<dbReference type="OrthoDB" id="6415790at2759"/>
<dbReference type="Proteomes" id="UP000267029">
    <property type="component" value="Unassembled WGS sequence"/>
</dbReference>
<feature type="transmembrane region" description="Helical" evidence="5">
    <location>
        <begin position="226"/>
        <end position="250"/>
    </location>
</feature>
<dbReference type="PANTHER" id="PTHR12778:SF9">
    <property type="entry name" value="ACETYL-COENZYME A TRANSPORTER 1"/>
    <property type="match status" value="1"/>
</dbReference>
<organism evidence="6 7">
    <name type="scientific">Mesocestoides corti</name>
    <name type="common">Flatworm</name>
    <dbReference type="NCBI Taxonomy" id="53468"/>
    <lineage>
        <taxon>Eukaryota</taxon>
        <taxon>Metazoa</taxon>
        <taxon>Spiralia</taxon>
        <taxon>Lophotrochozoa</taxon>
        <taxon>Platyhelminthes</taxon>
        <taxon>Cestoda</taxon>
        <taxon>Eucestoda</taxon>
        <taxon>Cyclophyllidea</taxon>
        <taxon>Mesocestoididae</taxon>
        <taxon>Mesocestoides</taxon>
    </lineage>
</organism>
<accession>A0A0R3UK03</accession>
<dbReference type="Pfam" id="PF13000">
    <property type="entry name" value="Acatn"/>
    <property type="match status" value="1"/>
</dbReference>
<keyword evidence="4 5" id="KW-0472">Membrane</keyword>
<feature type="transmembrane region" description="Helical" evidence="5">
    <location>
        <begin position="341"/>
        <end position="364"/>
    </location>
</feature>
<dbReference type="InterPro" id="IPR004752">
    <property type="entry name" value="AmpG_permease/AT-1"/>
</dbReference>